<accession>A0ABV6IP04</accession>
<organism evidence="3 4">
    <name type="scientific">Muricoccus vinaceus</name>
    <dbReference type="NCBI Taxonomy" id="424704"/>
    <lineage>
        <taxon>Bacteria</taxon>
        <taxon>Pseudomonadati</taxon>
        <taxon>Pseudomonadota</taxon>
        <taxon>Alphaproteobacteria</taxon>
        <taxon>Acetobacterales</taxon>
        <taxon>Roseomonadaceae</taxon>
        <taxon>Muricoccus</taxon>
    </lineage>
</organism>
<proteinExistence type="predicted"/>
<evidence type="ECO:0000313" key="4">
    <source>
        <dbReference type="Proteomes" id="UP001589789"/>
    </source>
</evidence>
<dbReference type="Pfam" id="PF02089">
    <property type="entry name" value="Palm_thioest"/>
    <property type="match status" value="1"/>
</dbReference>
<feature type="signal peptide" evidence="1">
    <location>
        <begin position="1"/>
        <end position="32"/>
    </location>
</feature>
<dbReference type="Gene3D" id="3.40.50.1820">
    <property type="entry name" value="alpha/beta hydrolase"/>
    <property type="match status" value="1"/>
</dbReference>
<dbReference type="Pfam" id="PF18067">
    <property type="entry name" value="Lipase_C"/>
    <property type="match status" value="1"/>
</dbReference>
<dbReference type="SUPFAM" id="SSF53474">
    <property type="entry name" value="alpha/beta-Hydrolases"/>
    <property type="match status" value="1"/>
</dbReference>
<evidence type="ECO:0000313" key="3">
    <source>
        <dbReference type="EMBL" id="MFC0385305.1"/>
    </source>
</evidence>
<protein>
    <submittedName>
        <fullName evidence="3">Hydrolase</fullName>
    </submittedName>
</protein>
<dbReference type="Gene3D" id="2.60.40.2190">
    <property type="match status" value="1"/>
</dbReference>
<dbReference type="InterPro" id="IPR040664">
    <property type="entry name" value="AFL_C"/>
</dbReference>
<gene>
    <name evidence="3" type="ORF">ACFFIC_07025</name>
</gene>
<dbReference type="RefSeq" id="WP_377049454.1">
    <property type="nucleotide sequence ID" value="NZ_JBHLVZ010000005.1"/>
</dbReference>
<reference evidence="3 4" key="1">
    <citation type="submission" date="2024-09" db="EMBL/GenBank/DDBJ databases">
        <authorList>
            <person name="Sun Q."/>
            <person name="Mori K."/>
        </authorList>
    </citation>
    <scope>NUCLEOTIDE SEQUENCE [LARGE SCALE GENOMIC DNA]</scope>
    <source>
        <strain evidence="3 4">CCM 7468</strain>
    </source>
</reference>
<keyword evidence="1" id="KW-0732">Signal</keyword>
<feature type="domain" description="AFL C-terminal" evidence="2">
    <location>
        <begin position="272"/>
        <end position="365"/>
    </location>
</feature>
<keyword evidence="4" id="KW-1185">Reference proteome</keyword>
<dbReference type="InterPro" id="IPR029058">
    <property type="entry name" value="AB_hydrolase_fold"/>
</dbReference>
<comment type="caution">
    <text evidence="3">The sequence shown here is derived from an EMBL/GenBank/DDBJ whole genome shotgun (WGS) entry which is preliminary data.</text>
</comment>
<feature type="chain" id="PRO_5047027339" evidence="1">
    <location>
        <begin position="33"/>
        <end position="455"/>
    </location>
</feature>
<dbReference type="GO" id="GO:0016787">
    <property type="term" value="F:hydrolase activity"/>
    <property type="evidence" value="ECO:0007669"/>
    <property type="project" value="UniProtKB-KW"/>
</dbReference>
<name>A0ABV6IP04_9PROT</name>
<evidence type="ECO:0000259" key="2">
    <source>
        <dbReference type="Pfam" id="PF18067"/>
    </source>
</evidence>
<keyword evidence="3" id="KW-0378">Hydrolase</keyword>
<dbReference type="Proteomes" id="UP001589789">
    <property type="component" value="Unassembled WGS sequence"/>
</dbReference>
<sequence>MNNKETPTMRPFRRALLGAMAFSPLLSRLALAQEAALTPILFVHGNGDHSALWMTTLWRFESNGWPRDRLRALDFTDPLARDDDAVAQPMRSSSEDAWREMAAEVAALRGRTGAGRVALVGNSRGGYPIRNHVQLHGGGAEVSHVVTCGTPNNGIYNWEENAGREFNARSTLLRALNGEESQVVPGTEFLTLRSDSNDLYAQPEGRYAGRPGVPTGVGYDSPALRGATNLVLPGVDHRETAYSARAFREMFRFIAGREPERLSVAAEARPVLDGRVTGTPGGVQTNRPVAGAVVEVFRVSPETGERMGEAVHRRTTGEDGRWGPAAVAPDWSLEIVVAAPEHPITHSYRSPFPRSSDVVNLRPAAPPVAADRGAGAVVRFNRPRGYFGIPRDVVLLDGREPAELPRGVAAGATAVARLPEAEVGRAVAGVFNKERVVARAWPLAENRISVAELTW</sequence>
<dbReference type="EMBL" id="JBHLVZ010000005">
    <property type="protein sequence ID" value="MFC0385305.1"/>
    <property type="molecule type" value="Genomic_DNA"/>
</dbReference>
<evidence type="ECO:0000256" key="1">
    <source>
        <dbReference type="SAM" id="SignalP"/>
    </source>
</evidence>